<dbReference type="AlphaFoldDB" id="A0A4V2F880"/>
<comment type="caution">
    <text evidence="2">The sequence shown here is derived from an EMBL/GenBank/DDBJ whole genome shotgun (WGS) entry which is preliminary data.</text>
</comment>
<evidence type="ECO:0000313" key="3">
    <source>
        <dbReference type="Proteomes" id="UP000292927"/>
    </source>
</evidence>
<accession>A0A4V2F880</accession>
<feature type="transmembrane region" description="Helical" evidence="1">
    <location>
        <begin position="16"/>
        <end position="36"/>
    </location>
</feature>
<gene>
    <name evidence="2" type="ORF">EV209_0606</name>
</gene>
<sequence>MSVMDAAGSLLGRMEGGWGGVAAGIGIVIALLHCFLGYRLLKVWISVIGFLIGFLVSFGTAMHFLDDKTGICVLIGIALGVAVAFLAYKVYLLGVFLLCGGMTMAAVYLFMTGNWPGLESWIPLLVSGLSGVLAGVLSVMFTKPLIILTTGINGGLSAGTMIFEVLGIVNPVAQWILCAVIAAAGTVVQFVTSGKSTGRRRRR</sequence>
<dbReference type="GO" id="GO:0005886">
    <property type="term" value="C:plasma membrane"/>
    <property type="evidence" value="ECO:0007669"/>
    <property type="project" value="TreeGrafter"/>
</dbReference>
<protein>
    <recommendedName>
        <fullName evidence="4">DUF4203 domain-containing protein</fullName>
    </recommendedName>
</protein>
<name>A0A4V2F880_9FIRM</name>
<feature type="transmembrane region" description="Helical" evidence="1">
    <location>
        <begin position="172"/>
        <end position="193"/>
    </location>
</feature>
<feature type="transmembrane region" description="Helical" evidence="1">
    <location>
        <begin position="95"/>
        <end position="115"/>
    </location>
</feature>
<dbReference type="PANTHER" id="PTHR31247:SF5">
    <property type="entry name" value="DUF4203 DOMAIN-CONTAINING PROTEIN"/>
    <property type="match status" value="1"/>
</dbReference>
<feature type="transmembrane region" description="Helical" evidence="1">
    <location>
        <begin position="71"/>
        <end position="88"/>
    </location>
</feature>
<evidence type="ECO:0000256" key="1">
    <source>
        <dbReference type="SAM" id="Phobius"/>
    </source>
</evidence>
<feature type="transmembrane region" description="Helical" evidence="1">
    <location>
        <begin position="121"/>
        <end position="139"/>
    </location>
</feature>
<feature type="transmembrane region" description="Helical" evidence="1">
    <location>
        <begin position="146"/>
        <end position="166"/>
    </location>
</feature>
<dbReference type="InterPro" id="IPR040236">
    <property type="entry name" value="TMEM198"/>
</dbReference>
<keyword evidence="1" id="KW-0472">Membrane</keyword>
<evidence type="ECO:0000313" key="2">
    <source>
        <dbReference type="EMBL" id="RZT02487.1"/>
    </source>
</evidence>
<reference evidence="2 3" key="1">
    <citation type="submission" date="2019-02" db="EMBL/GenBank/DDBJ databases">
        <title>Genomic Encyclopedia of Type Strains, Phase IV (KMG-IV): sequencing the most valuable type-strain genomes for metagenomic binning, comparative biology and taxonomic classification.</title>
        <authorList>
            <person name="Goeker M."/>
        </authorList>
    </citation>
    <scope>NUCLEOTIDE SEQUENCE [LARGE SCALE GENOMIC DNA]</scope>
    <source>
        <strain evidence="2 3">DSM 29486</strain>
    </source>
</reference>
<dbReference type="RefSeq" id="WP_130432912.1">
    <property type="nucleotide sequence ID" value="NZ_SGXF01000001.1"/>
</dbReference>
<dbReference type="PANTHER" id="PTHR31247">
    <property type="entry name" value="TRANSMEMBRANE PROTEIN 198 FAMILY MEMBER"/>
    <property type="match status" value="1"/>
</dbReference>
<keyword evidence="1" id="KW-1133">Transmembrane helix</keyword>
<dbReference type="Proteomes" id="UP000292927">
    <property type="component" value="Unassembled WGS sequence"/>
</dbReference>
<organism evidence="2 3">
    <name type="scientific">Cuneatibacter caecimuris</name>
    <dbReference type="NCBI Taxonomy" id="1796618"/>
    <lineage>
        <taxon>Bacteria</taxon>
        <taxon>Bacillati</taxon>
        <taxon>Bacillota</taxon>
        <taxon>Clostridia</taxon>
        <taxon>Lachnospirales</taxon>
        <taxon>Lachnospiraceae</taxon>
        <taxon>Cuneatibacter</taxon>
    </lineage>
</organism>
<keyword evidence="3" id="KW-1185">Reference proteome</keyword>
<dbReference type="OrthoDB" id="1765330at2"/>
<feature type="transmembrane region" description="Helical" evidence="1">
    <location>
        <begin position="43"/>
        <end position="65"/>
    </location>
</feature>
<dbReference type="EMBL" id="SGXF01000001">
    <property type="protein sequence ID" value="RZT02487.1"/>
    <property type="molecule type" value="Genomic_DNA"/>
</dbReference>
<keyword evidence="1" id="KW-0812">Transmembrane</keyword>
<evidence type="ECO:0008006" key="4">
    <source>
        <dbReference type="Google" id="ProtNLM"/>
    </source>
</evidence>
<proteinExistence type="predicted"/>